<organism evidence="1 2">
    <name type="scientific">Teratosphaeria nubilosa</name>
    <dbReference type="NCBI Taxonomy" id="161662"/>
    <lineage>
        <taxon>Eukaryota</taxon>
        <taxon>Fungi</taxon>
        <taxon>Dikarya</taxon>
        <taxon>Ascomycota</taxon>
        <taxon>Pezizomycotina</taxon>
        <taxon>Dothideomycetes</taxon>
        <taxon>Dothideomycetidae</taxon>
        <taxon>Mycosphaerellales</taxon>
        <taxon>Teratosphaeriaceae</taxon>
        <taxon>Teratosphaeria</taxon>
    </lineage>
</organism>
<keyword evidence="2" id="KW-1185">Reference proteome</keyword>
<evidence type="ECO:0000313" key="1">
    <source>
        <dbReference type="EMBL" id="KAF2774319.1"/>
    </source>
</evidence>
<dbReference type="Proteomes" id="UP000799436">
    <property type="component" value="Unassembled WGS sequence"/>
</dbReference>
<evidence type="ECO:0000313" key="2">
    <source>
        <dbReference type="Proteomes" id="UP000799436"/>
    </source>
</evidence>
<dbReference type="EMBL" id="ML995808">
    <property type="protein sequence ID" value="KAF2774319.1"/>
    <property type="molecule type" value="Genomic_DNA"/>
</dbReference>
<dbReference type="OrthoDB" id="10409554at2759"/>
<gene>
    <name evidence="1" type="ORF">EJ03DRAFT_332780</name>
</gene>
<name>A0A6G1LNZ4_9PEZI</name>
<protein>
    <submittedName>
        <fullName evidence="1">Uncharacterized protein</fullName>
    </submittedName>
</protein>
<reference evidence="1" key="1">
    <citation type="journal article" date="2020" name="Stud. Mycol.">
        <title>101 Dothideomycetes genomes: a test case for predicting lifestyles and emergence of pathogens.</title>
        <authorList>
            <person name="Haridas S."/>
            <person name="Albert R."/>
            <person name="Binder M."/>
            <person name="Bloem J."/>
            <person name="Labutti K."/>
            <person name="Salamov A."/>
            <person name="Andreopoulos B."/>
            <person name="Baker S."/>
            <person name="Barry K."/>
            <person name="Bills G."/>
            <person name="Bluhm B."/>
            <person name="Cannon C."/>
            <person name="Castanera R."/>
            <person name="Culley D."/>
            <person name="Daum C."/>
            <person name="Ezra D."/>
            <person name="Gonzalez J."/>
            <person name="Henrissat B."/>
            <person name="Kuo A."/>
            <person name="Liang C."/>
            <person name="Lipzen A."/>
            <person name="Lutzoni F."/>
            <person name="Magnuson J."/>
            <person name="Mondo S."/>
            <person name="Nolan M."/>
            <person name="Ohm R."/>
            <person name="Pangilinan J."/>
            <person name="Park H.-J."/>
            <person name="Ramirez L."/>
            <person name="Alfaro M."/>
            <person name="Sun H."/>
            <person name="Tritt A."/>
            <person name="Yoshinaga Y."/>
            <person name="Zwiers L.-H."/>
            <person name="Turgeon B."/>
            <person name="Goodwin S."/>
            <person name="Spatafora J."/>
            <person name="Crous P."/>
            <person name="Grigoriev I."/>
        </authorList>
    </citation>
    <scope>NUCLEOTIDE SEQUENCE</scope>
    <source>
        <strain evidence="1">CBS 116005</strain>
    </source>
</reference>
<proteinExistence type="predicted"/>
<sequence length="148" mass="16589">MPTYEEPFPHCRCRGPIPPGLSQGPDVPDITRIACQHFSAGTYRNGSQEYVSYNEEKKECNPNPVGIEPSYWDEAWIPAQHLSLPPASSLRPFNNIPIEHLPRKSPQIPQPYTGICAKPASYPTRPNVAISPQPAPRQGHFVRYLAYP</sequence>
<accession>A0A6G1LNZ4</accession>
<dbReference type="AlphaFoldDB" id="A0A6G1LNZ4"/>